<dbReference type="PANTHER" id="PTHR32089">
    <property type="entry name" value="METHYL-ACCEPTING CHEMOTAXIS PROTEIN MCPB"/>
    <property type="match status" value="1"/>
</dbReference>
<evidence type="ECO:0000256" key="5">
    <source>
        <dbReference type="SAM" id="Phobius"/>
    </source>
</evidence>
<protein>
    <recommendedName>
        <fullName evidence="10">Methyl-accepting chemotaxis protein</fullName>
    </recommendedName>
</protein>
<dbReference type="EMBL" id="MAAF01000080">
    <property type="protein sequence ID" value="OUR78522.1"/>
    <property type="molecule type" value="Genomic_DNA"/>
</dbReference>
<dbReference type="PROSITE" id="PS50111">
    <property type="entry name" value="CHEMOTAXIS_TRANSDUC_2"/>
    <property type="match status" value="1"/>
</dbReference>
<dbReference type="AlphaFoldDB" id="A0A1Y5E723"/>
<feature type="transmembrane region" description="Helical" evidence="5">
    <location>
        <begin position="200"/>
        <end position="222"/>
    </location>
</feature>
<keyword evidence="2 4" id="KW-0807">Transducer</keyword>
<dbReference type="FunFam" id="1.10.287.950:FF:000001">
    <property type="entry name" value="Methyl-accepting chemotaxis sensory transducer"/>
    <property type="match status" value="1"/>
</dbReference>
<evidence type="ECO:0000256" key="4">
    <source>
        <dbReference type="PROSITE-ProRule" id="PRU00284"/>
    </source>
</evidence>
<proteinExistence type="inferred from homology"/>
<name>A0A1Y5E723_COLPS</name>
<dbReference type="Gene3D" id="1.10.287.950">
    <property type="entry name" value="Methyl-accepting chemotaxis protein"/>
    <property type="match status" value="1"/>
</dbReference>
<evidence type="ECO:0000259" key="7">
    <source>
        <dbReference type="PROSITE" id="PS50885"/>
    </source>
</evidence>
<comment type="caution">
    <text evidence="8">The sequence shown here is derived from an EMBL/GenBank/DDBJ whole genome shotgun (WGS) entry which is preliminary data.</text>
</comment>
<dbReference type="SMART" id="SM00283">
    <property type="entry name" value="MA"/>
    <property type="match status" value="1"/>
</dbReference>
<reference evidence="9" key="1">
    <citation type="journal article" date="2017" name="Proc. Natl. Acad. Sci. U.S.A.">
        <title>Simulation of Deepwater Horizon oil plume reveals substrate specialization within a complex community of hydrocarbon degraders.</title>
        <authorList>
            <person name="Hu P."/>
            <person name="Dubinsky E.A."/>
            <person name="Probst A.J."/>
            <person name="Wang J."/>
            <person name="Sieber C.M.K."/>
            <person name="Tom L.M."/>
            <person name="Gardinali P."/>
            <person name="Banfield J.F."/>
            <person name="Atlas R.M."/>
            <person name="Andersen G.L."/>
        </authorList>
    </citation>
    <scope>NUCLEOTIDE SEQUENCE [LARGE SCALE GENOMIC DNA]</scope>
</reference>
<sequence length="551" mass="60781">ATLEQVEQNLLSVDISSQYIEELKQELTHYRNKFSLLIKQQQIVGLHAKDGLYGSLRNEVHQIESLLIEHETLSGSSIAVHSLMRTMLMLRRHEKDFMLRRDLKYVDKFSQRIEMMRNQLTSNNDISDFKQDLTIALNNYQQQFIQLVDGEQAFGLNSSQGILGSMRGSIHQVETLLKSFNQFAIDNIEQHIDNKKLIDIIVGLSLMTFIMMALIIIANGISQRITNLSKLMSLAASSKDLSLRTCVSGNDEISKMANVYNDMMTEFDELMTEVKNSSLALAQASKDLRVSSEHTIVGVNRQLSDSELVVAAMTQVSDSVAEVAFNASEAAETSSSADQASHKGHQLVQENRKSFAKLVADIENSAVIIKNLSEESNNIEAMLNDIRGIADQTNLLALNAAIEAARAGEQGRGFAVVADEVRTLAQRSAGSTLEIEKIVIRLQSLATEAVTAMHLGKIQAEESVENTNNVELALSKIKDSSELVNGMNREIAIAAEQQSSVVQEINHSLVSIAEVARNTANLTETISTSSEQLQGLSDQLGLRVLKFTLSS</sequence>
<accession>A0A1Y5E723</accession>
<evidence type="ECO:0000256" key="2">
    <source>
        <dbReference type="ARBA" id="ARBA00023224"/>
    </source>
</evidence>
<evidence type="ECO:0000313" key="8">
    <source>
        <dbReference type="EMBL" id="OUR78522.1"/>
    </source>
</evidence>
<dbReference type="CDD" id="cd11386">
    <property type="entry name" value="MCP_signal"/>
    <property type="match status" value="1"/>
</dbReference>
<dbReference type="SUPFAM" id="SSF58104">
    <property type="entry name" value="Methyl-accepting chemotaxis protein (MCP) signaling domain"/>
    <property type="match status" value="1"/>
</dbReference>
<comment type="similarity">
    <text evidence="3">Belongs to the methyl-accepting chemotaxis (MCP) protein family.</text>
</comment>
<evidence type="ECO:0000256" key="3">
    <source>
        <dbReference type="ARBA" id="ARBA00029447"/>
    </source>
</evidence>
<feature type="domain" description="Methyl-accepting transducer" evidence="6">
    <location>
        <begin position="277"/>
        <end position="513"/>
    </location>
</feature>
<dbReference type="Proteomes" id="UP000243053">
    <property type="component" value="Unassembled WGS sequence"/>
</dbReference>
<dbReference type="InterPro" id="IPR004089">
    <property type="entry name" value="MCPsignal_dom"/>
</dbReference>
<dbReference type="Pfam" id="PF00015">
    <property type="entry name" value="MCPsignal"/>
    <property type="match status" value="1"/>
</dbReference>
<dbReference type="PROSITE" id="PS50885">
    <property type="entry name" value="HAMP"/>
    <property type="match status" value="1"/>
</dbReference>
<gene>
    <name evidence="8" type="ORF">A9Q75_13505</name>
</gene>
<dbReference type="InterPro" id="IPR003660">
    <property type="entry name" value="HAMP_dom"/>
</dbReference>
<evidence type="ECO:0000313" key="9">
    <source>
        <dbReference type="Proteomes" id="UP000243053"/>
    </source>
</evidence>
<dbReference type="GO" id="GO:0006935">
    <property type="term" value="P:chemotaxis"/>
    <property type="evidence" value="ECO:0007669"/>
    <property type="project" value="UniProtKB-ARBA"/>
</dbReference>
<organism evidence="8 9">
    <name type="scientific">Colwellia psychrerythraea</name>
    <name type="common">Vibrio psychroerythus</name>
    <dbReference type="NCBI Taxonomy" id="28229"/>
    <lineage>
        <taxon>Bacteria</taxon>
        <taxon>Pseudomonadati</taxon>
        <taxon>Pseudomonadota</taxon>
        <taxon>Gammaproteobacteria</taxon>
        <taxon>Alteromonadales</taxon>
        <taxon>Colwelliaceae</taxon>
        <taxon>Colwellia</taxon>
    </lineage>
</organism>
<keyword evidence="5" id="KW-0812">Transmembrane</keyword>
<evidence type="ECO:0000259" key="6">
    <source>
        <dbReference type="PROSITE" id="PS50111"/>
    </source>
</evidence>
<feature type="non-terminal residue" evidence="8">
    <location>
        <position position="1"/>
    </location>
</feature>
<dbReference type="GO" id="GO:0007165">
    <property type="term" value="P:signal transduction"/>
    <property type="evidence" value="ECO:0007669"/>
    <property type="project" value="UniProtKB-KW"/>
</dbReference>
<comment type="subcellular location">
    <subcellularLocation>
        <location evidence="1">Membrane</location>
    </subcellularLocation>
</comment>
<dbReference type="PANTHER" id="PTHR32089:SF112">
    <property type="entry name" value="LYSOZYME-LIKE PROTEIN-RELATED"/>
    <property type="match status" value="1"/>
</dbReference>
<dbReference type="GO" id="GO:0016020">
    <property type="term" value="C:membrane"/>
    <property type="evidence" value="ECO:0007669"/>
    <property type="project" value="UniProtKB-SubCell"/>
</dbReference>
<evidence type="ECO:0000256" key="1">
    <source>
        <dbReference type="ARBA" id="ARBA00004370"/>
    </source>
</evidence>
<feature type="domain" description="HAMP" evidence="7">
    <location>
        <begin position="219"/>
        <end position="272"/>
    </location>
</feature>
<evidence type="ECO:0008006" key="10">
    <source>
        <dbReference type="Google" id="ProtNLM"/>
    </source>
</evidence>
<keyword evidence="5" id="KW-1133">Transmembrane helix</keyword>
<keyword evidence="5" id="KW-0472">Membrane</keyword>